<dbReference type="CDD" id="cd02440">
    <property type="entry name" value="AdoMet_MTases"/>
    <property type="match status" value="1"/>
</dbReference>
<dbReference type="AlphaFoldDB" id="A0AAV3TWT8"/>
<sequence length="248" mass="27914">MPIDKPNADKLFSEPMKQIDQFTFNKSVVDVFPDMIKRSVPGYTTIIGMIGDLAERFTQPNTRCYDLGCSLGAATLAMRRRIGVDGCEIVAIDNSQAMIDQCSKLIARDHGATHVDVNCQDVLDVHISNASIVVLNFTLQFIAQEHRHTILKNIYRGLNPGGVLIMSEKVAFEDQSHHELMIDLYHSFKKVNGYSDLEISQKREALENVLIPETLTQHRQRLKACGFADADVWFQCFNFASIIAQKPL</sequence>
<gene>
    <name evidence="3 6" type="primary">cmoA</name>
    <name evidence="6" type="ORF">GCM10025791_00920</name>
</gene>
<dbReference type="PANTHER" id="PTHR43861:SF2">
    <property type="entry name" value="CARBOXY-S-ADENOSYL-L-METHIONINE SYNTHASE"/>
    <property type="match status" value="1"/>
</dbReference>
<dbReference type="NCBIfam" id="TIGR00740">
    <property type="entry name" value="carboxy-S-adenosyl-L-methionine synthase CmoA"/>
    <property type="match status" value="1"/>
</dbReference>
<dbReference type="GO" id="GO:0016743">
    <property type="term" value="F:carboxyl- or carbamoyltransferase activity"/>
    <property type="evidence" value="ECO:0007669"/>
    <property type="project" value="UniProtKB-UniRule"/>
</dbReference>
<comment type="catalytic activity">
    <reaction evidence="3">
        <text>prephenate + S-adenosyl-L-methionine = carboxy-S-adenosyl-L-methionine + 3-phenylpyruvate + H2O</text>
        <dbReference type="Rhea" id="RHEA:51692"/>
        <dbReference type="ChEBI" id="CHEBI:15377"/>
        <dbReference type="ChEBI" id="CHEBI:18005"/>
        <dbReference type="ChEBI" id="CHEBI:29934"/>
        <dbReference type="ChEBI" id="CHEBI:59789"/>
        <dbReference type="ChEBI" id="CHEBI:134278"/>
    </reaction>
</comment>
<dbReference type="EC" id="2.1.3.-" evidence="3"/>
<reference evidence="7" key="1">
    <citation type="journal article" date="2019" name="Int. J. Syst. Evol. Microbiol.">
        <title>The Global Catalogue of Microorganisms (GCM) 10K type strain sequencing project: providing services to taxonomists for standard genome sequencing and annotation.</title>
        <authorList>
            <consortium name="The Broad Institute Genomics Platform"/>
            <consortium name="The Broad Institute Genome Sequencing Center for Infectious Disease"/>
            <person name="Wu L."/>
            <person name="Ma J."/>
        </authorList>
    </citation>
    <scope>NUCLEOTIDE SEQUENCE [LARGE SCALE GENOMIC DNA]</scope>
    <source>
        <strain evidence="7">JCM 19134</strain>
    </source>
</reference>
<dbReference type="EMBL" id="BAABLX010000001">
    <property type="protein sequence ID" value="GAA4929084.1"/>
    <property type="molecule type" value="Genomic_DNA"/>
</dbReference>
<comment type="function">
    <text evidence="3">Catalyzes the conversion of S-adenosyl-L-methionine (SAM) to carboxy-S-adenosyl-L-methionine (Cx-SAM).</text>
</comment>
<evidence type="ECO:0000313" key="7">
    <source>
        <dbReference type="Proteomes" id="UP001409585"/>
    </source>
</evidence>
<keyword evidence="1 3" id="KW-0808">Transferase</keyword>
<evidence type="ECO:0000313" key="6">
    <source>
        <dbReference type="EMBL" id="GAA4929084.1"/>
    </source>
</evidence>
<feature type="binding site" evidence="3">
    <location>
        <begin position="121"/>
        <end position="122"/>
    </location>
    <ligand>
        <name>S-adenosyl-L-methionine</name>
        <dbReference type="ChEBI" id="CHEBI:59789"/>
    </ligand>
</feature>
<feature type="binding site" evidence="3">
    <location>
        <position position="203"/>
    </location>
    <ligand>
        <name>S-adenosyl-L-methionine</name>
        <dbReference type="ChEBI" id="CHEBI:59789"/>
    </ligand>
</feature>
<dbReference type="InterPro" id="IPR005271">
    <property type="entry name" value="CmoA"/>
</dbReference>
<feature type="binding site" evidence="3 4">
    <location>
        <position position="43"/>
    </location>
    <ligand>
        <name>S-adenosyl-L-methionine</name>
        <dbReference type="ChEBI" id="CHEBI:59789"/>
    </ligand>
</feature>
<feature type="binding site" evidence="3 4">
    <location>
        <begin position="93"/>
        <end position="94"/>
    </location>
    <ligand>
        <name>S-adenosyl-L-methionine</name>
        <dbReference type="ChEBI" id="CHEBI:59789"/>
    </ligand>
</feature>
<organism evidence="6 7">
    <name type="scientific">Halioxenophilus aromaticivorans</name>
    <dbReference type="NCBI Taxonomy" id="1306992"/>
    <lineage>
        <taxon>Bacteria</taxon>
        <taxon>Pseudomonadati</taxon>
        <taxon>Pseudomonadota</taxon>
        <taxon>Gammaproteobacteria</taxon>
        <taxon>Alteromonadales</taxon>
        <taxon>Alteromonadaceae</taxon>
        <taxon>Halioxenophilus</taxon>
    </lineage>
</organism>
<dbReference type="Pfam" id="PF13649">
    <property type="entry name" value="Methyltransf_25"/>
    <property type="match status" value="1"/>
</dbReference>
<accession>A0AAV3TWT8</accession>
<dbReference type="PIRSF" id="PIRSF006325">
    <property type="entry name" value="MeTrfase_bac"/>
    <property type="match status" value="1"/>
</dbReference>
<dbReference type="SUPFAM" id="SSF53335">
    <property type="entry name" value="S-adenosyl-L-methionine-dependent methyltransferases"/>
    <property type="match status" value="1"/>
</dbReference>
<dbReference type="InterPro" id="IPR041698">
    <property type="entry name" value="Methyltransf_25"/>
</dbReference>
<keyword evidence="7" id="KW-1185">Reference proteome</keyword>
<dbReference type="RefSeq" id="WP_345415349.1">
    <property type="nucleotide sequence ID" value="NZ_AP031496.1"/>
</dbReference>
<dbReference type="Gene3D" id="3.40.50.150">
    <property type="entry name" value="Vaccinia Virus protein VP39"/>
    <property type="match status" value="1"/>
</dbReference>
<comment type="subunit">
    <text evidence="3">Homodimer.</text>
</comment>
<feature type="binding site" evidence="3 4">
    <location>
        <position position="136"/>
    </location>
    <ligand>
        <name>S-adenosyl-L-methionine</name>
        <dbReference type="ChEBI" id="CHEBI:59789"/>
    </ligand>
</feature>
<dbReference type="Proteomes" id="UP001409585">
    <property type="component" value="Unassembled WGS sequence"/>
</dbReference>
<feature type="domain" description="Methyltransferase" evidence="5">
    <location>
        <begin position="66"/>
        <end position="162"/>
    </location>
</feature>
<evidence type="ECO:0000256" key="3">
    <source>
        <dbReference type="HAMAP-Rule" id="MF_01589"/>
    </source>
</evidence>
<dbReference type="NCBIfam" id="NF011995">
    <property type="entry name" value="PRK15451.1"/>
    <property type="match status" value="1"/>
</dbReference>
<comment type="similarity">
    <text evidence="3">Belongs to the class I-like SAM-binding methyltransferase superfamily. Cx-SAM synthase family.</text>
</comment>
<evidence type="ECO:0000259" key="5">
    <source>
        <dbReference type="Pfam" id="PF13649"/>
    </source>
</evidence>
<dbReference type="PANTHER" id="PTHR43861">
    <property type="entry name" value="TRANS-ACONITATE 2-METHYLTRANSFERASE-RELATED"/>
    <property type="match status" value="1"/>
</dbReference>
<proteinExistence type="inferred from homology"/>
<feature type="binding site" evidence="3 4">
    <location>
        <begin position="68"/>
        <end position="70"/>
    </location>
    <ligand>
        <name>S-adenosyl-L-methionine</name>
        <dbReference type="ChEBI" id="CHEBI:59789"/>
    </ligand>
</feature>
<evidence type="ECO:0000256" key="2">
    <source>
        <dbReference type="ARBA" id="ARBA00022691"/>
    </source>
</evidence>
<keyword evidence="2 3" id="KW-0949">S-adenosyl-L-methionine</keyword>
<evidence type="ECO:0000256" key="1">
    <source>
        <dbReference type="ARBA" id="ARBA00022679"/>
    </source>
</evidence>
<dbReference type="InterPro" id="IPR029063">
    <property type="entry name" value="SAM-dependent_MTases_sf"/>
</dbReference>
<name>A0AAV3TWT8_9ALTE</name>
<dbReference type="HAMAP" id="MF_01589">
    <property type="entry name" value="Cx_SAM_synthase"/>
    <property type="match status" value="1"/>
</dbReference>
<protein>
    <recommendedName>
        <fullName evidence="3">Carboxy-S-adenosyl-L-methionine synthase</fullName>
        <shortName evidence="3">Cx-SAM synthase</shortName>
        <ecNumber evidence="3">2.1.3.-</ecNumber>
    </recommendedName>
</protein>
<dbReference type="GO" id="GO:0002098">
    <property type="term" value="P:tRNA wobble uridine modification"/>
    <property type="evidence" value="ECO:0007669"/>
    <property type="project" value="InterPro"/>
</dbReference>
<comment type="caution">
    <text evidence="6">The sequence shown here is derived from an EMBL/GenBank/DDBJ whole genome shotgun (WGS) entry which is preliminary data.</text>
</comment>
<dbReference type="GO" id="GO:1904047">
    <property type="term" value="F:S-adenosyl-L-methionine binding"/>
    <property type="evidence" value="ECO:0007669"/>
    <property type="project" value="UniProtKB-UniRule"/>
</dbReference>
<evidence type="ECO:0000256" key="4">
    <source>
        <dbReference type="PIRSR" id="PIRSR006325-1"/>
    </source>
</evidence>